<dbReference type="AlphaFoldDB" id="A0A1Z5J8Z6"/>
<keyword evidence="2" id="KW-0732">Signal</keyword>
<dbReference type="Proteomes" id="UP000198406">
    <property type="component" value="Unassembled WGS sequence"/>
</dbReference>
<feature type="chain" id="PRO_5012373870" evidence="2">
    <location>
        <begin position="18"/>
        <end position="695"/>
    </location>
</feature>
<name>A0A1Z5J8Z6_FISSO</name>
<feature type="signal peptide" evidence="2">
    <location>
        <begin position="1"/>
        <end position="17"/>
    </location>
</feature>
<dbReference type="EMBL" id="BDSP01000017">
    <property type="protein sequence ID" value="GAX10473.1"/>
    <property type="molecule type" value="Genomic_DNA"/>
</dbReference>
<sequence length="695" mass="75968">MILSVLLAVFSAIAADASKVFHPLHVSLRQLVNQHEFELIRKDFLQALTQDGMLTIRGIPDLYKQDVLQAMEPCINKAKATQEATLRDGTRRRTLATHTSPDDSIAEGFRKASVLPEDEVHCQDFVDASERFRAAAGVATNAFASRLASVLREGQDEAGDRPLLVTRNGYAFHDFLDVVANGDHLEHFHSYHTPVSPSSPSNFGKTTDETIEWHVDQGLFIVFTPGTLVREDPSAAGSAIEGLTGGFYVRLSDGSTAEAKFCEEDDLVILLGDGFNQYINPHYQDNNVPLLRAVPHALSMIPHQANESRVWYGRMVLPPANAVHPVHDETFGRLRDMVVGENTPKDKAIALACSSSAQARELQTTTCEEGTLLCWHECMSLEEHEVSEDICAQQGLDLWCINPRGQLWDHRHGDFFPGCIDAAKAENATEFPRLPNYPRDNVTACTAETFQSFLLDNQEAAFENSVDLDGVAVFEWTVLNNNIIRGRLAYNGLFGYLALGYPSAGGDKNGMHGAEIIMAIPGGNYDAAIGFDLTMQPSINEYVIDPEKSAFRFWDTPVSMTDTNVSTSSSSARNGNDMGDGYSIAYDDCFTAITFESMGFHGKPFNVSGSDHFIWAANGEDYFAAYHTNRGHLHVNWLAGEASDHDHANDGGHDDEPTPAIPPASTPVASSASIAILAKATSLVTAAMVLLLNQA</sequence>
<keyword evidence="4" id="KW-1185">Reference proteome</keyword>
<comment type="caution">
    <text evidence="3">The sequence shown here is derived from an EMBL/GenBank/DDBJ whole genome shotgun (WGS) entry which is preliminary data.</text>
</comment>
<dbReference type="PANTHER" id="PTHR40855">
    <property type="entry name" value="DIOX_N DOMAIN-CONTAINING PROTEIN"/>
    <property type="match status" value="1"/>
</dbReference>
<proteinExistence type="predicted"/>
<organism evidence="3 4">
    <name type="scientific">Fistulifera solaris</name>
    <name type="common">Oleaginous diatom</name>
    <dbReference type="NCBI Taxonomy" id="1519565"/>
    <lineage>
        <taxon>Eukaryota</taxon>
        <taxon>Sar</taxon>
        <taxon>Stramenopiles</taxon>
        <taxon>Ochrophyta</taxon>
        <taxon>Bacillariophyta</taxon>
        <taxon>Bacillariophyceae</taxon>
        <taxon>Bacillariophycidae</taxon>
        <taxon>Naviculales</taxon>
        <taxon>Naviculaceae</taxon>
        <taxon>Fistulifera</taxon>
    </lineage>
</organism>
<dbReference type="PANTHER" id="PTHR40855:SF1">
    <property type="entry name" value="CLAVAMINATE SYNTHASE-LIKE PROTEIN"/>
    <property type="match status" value="1"/>
</dbReference>
<dbReference type="OrthoDB" id="67124at2759"/>
<protein>
    <submittedName>
        <fullName evidence="3">Uncharacterized protein</fullName>
    </submittedName>
</protein>
<feature type="region of interest" description="Disordered" evidence="1">
    <location>
        <begin position="644"/>
        <end position="666"/>
    </location>
</feature>
<evidence type="ECO:0000313" key="4">
    <source>
        <dbReference type="Proteomes" id="UP000198406"/>
    </source>
</evidence>
<gene>
    <name evidence="3" type="ORF">FisN_21Lh172</name>
</gene>
<feature type="compositionally biased region" description="Basic and acidic residues" evidence="1">
    <location>
        <begin position="644"/>
        <end position="656"/>
    </location>
</feature>
<dbReference type="InParanoid" id="A0A1Z5J8Z6"/>
<accession>A0A1Z5J8Z6</accession>
<evidence type="ECO:0000256" key="2">
    <source>
        <dbReference type="SAM" id="SignalP"/>
    </source>
</evidence>
<reference evidence="3 4" key="1">
    <citation type="journal article" date="2015" name="Plant Cell">
        <title>Oil accumulation by the oleaginous diatom Fistulifera solaris as revealed by the genome and transcriptome.</title>
        <authorList>
            <person name="Tanaka T."/>
            <person name="Maeda Y."/>
            <person name="Veluchamy A."/>
            <person name="Tanaka M."/>
            <person name="Abida H."/>
            <person name="Marechal E."/>
            <person name="Bowler C."/>
            <person name="Muto M."/>
            <person name="Sunaga Y."/>
            <person name="Tanaka M."/>
            <person name="Yoshino T."/>
            <person name="Taniguchi T."/>
            <person name="Fukuda Y."/>
            <person name="Nemoto M."/>
            <person name="Matsumoto M."/>
            <person name="Wong P.S."/>
            <person name="Aburatani S."/>
            <person name="Fujibuchi W."/>
        </authorList>
    </citation>
    <scope>NUCLEOTIDE SEQUENCE [LARGE SCALE GENOMIC DNA]</scope>
    <source>
        <strain evidence="3 4">JPCC DA0580</strain>
    </source>
</reference>
<evidence type="ECO:0000256" key="1">
    <source>
        <dbReference type="SAM" id="MobiDB-lite"/>
    </source>
</evidence>
<evidence type="ECO:0000313" key="3">
    <source>
        <dbReference type="EMBL" id="GAX10473.1"/>
    </source>
</evidence>